<name>A0A2P2NEJ5_RHIMU</name>
<organism evidence="1">
    <name type="scientific">Rhizophora mucronata</name>
    <name type="common">Asiatic mangrove</name>
    <dbReference type="NCBI Taxonomy" id="61149"/>
    <lineage>
        <taxon>Eukaryota</taxon>
        <taxon>Viridiplantae</taxon>
        <taxon>Streptophyta</taxon>
        <taxon>Embryophyta</taxon>
        <taxon>Tracheophyta</taxon>
        <taxon>Spermatophyta</taxon>
        <taxon>Magnoliopsida</taxon>
        <taxon>eudicotyledons</taxon>
        <taxon>Gunneridae</taxon>
        <taxon>Pentapetalae</taxon>
        <taxon>rosids</taxon>
        <taxon>fabids</taxon>
        <taxon>Malpighiales</taxon>
        <taxon>Rhizophoraceae</taxon>
        <taxon>Rhizophora</taxon>
    </lineage>
</organism>
<sequence>MYMNHIELLHQLGKLFNRKS</sequence>
<protein>
    <submittedName>
        <fullName evidence="1">Uncharacterized protein</fullName>
    </submittedName>
</protein>
<accession>A0A2P2NEJ5</accession>
<evidence type="ECO:0000313" key="1">
    <source>
        <dbReference type="EMBL" id="MBX40911.1"/>
    </source>
</evidence>
<reference evidence="1" key="1">
    <citation type="submission" date="2018-02" db="EMBL/GenBank/DDBJ databases">
        <title>Rhizophora mucronata_Transcriptome.</title>
        <authorList>
            <person name="Meera S.P."/>
            <person name="Sreeshan A."/>
            <person name="Augustine A."/>
        </authorList>
    </citation>
    <scope>NUCLEOTIDE SEQUENCE</scope>
    <source>
        <tissue evidence="1">Leaf</tissue>
    </source>
</reference>
<proteinExistence type="predicted"/>
<dbReference type="EMBL" id="GGEC01060427">
    <property type="protein sequence ID" value="MBX40911.1"/>
    <property type="molecule type" value="Transcribed_RNA"/>
</dbReference>
<dbReference type="AlphaFoldDB" id="A0A2P2NEJ5"/>